<reference evidence="11 12" key="1">
    <citation type="journal article" date="2021" name="ISME Commun">
        <title>Automated analysis of genomic sequences facilitates high-throughput and comprehensive description of bacteria.</title>
        <authorList>
            <person name="Hitch T.C.A."/>
        </authorList>
    </citation>
    <scope>NUCLEOTIDE SEQUENCE [LARGE SCALE GENOMIC DNA]</scope>
    <source>
        <strain evidence="11 12">Sanger_29</strain>
    </source>
</reference>
<dbReference type="PANTHER" id="PTHR43790">
    <property type="entry name" value="CARBOHYDRATE TRANSPORT ATP-BINDING PROTEIN MG119-RELATED"/>
    <property type="match status" value="1"/>
</dbReference>
<dbReference type="RefSeq" id="WP_262655428.1">
    <property type="nucleotide sequence ID" value="NZ_JAOQKE010000019.1"/>
</dbReference>
<dbReference type="SUPFAM" id="SSF52540">
    <property type="entry name" value="P-loop containing nucleoside triphosphate hydrolases"/>
    <property type="match status" value="2"/>
</dbReference>
<dbReference type="CDD" id="cd03216">
    <property type="entry name" value="ABC_Carb_Monos_I"/>
    <property type="match status" value="1"/>
</dbReference>
<comment type="subcellular location">
    <subcellularLocation>
        <location evidence="9">Cell membrane</location>
        <topology evidence="9">Peripheral membrane protein</topology>
    </subcellularLocation>
</comment>
<dbReference type="PANTHER" id="PTHR43790:SF7">
    <property type="entry name" value="GALACTOSE_METHYL GALACTOSIDE IMPORT ATP-BINDING PROTEIN MGLA"/>
    <property type="match status" value="1"/>
</dbReference>
<keyword evidence="3 9" id="KW-0762">Sugar transport</keyword>
<dbReference type="CDD" id="cd03215">
    <property type="entry name" value="ABC_Carb_Monos_II"/>
    <property type="match status" value="1"/>
</dbReference>
<keyword evidence="5 9" id="KW-0547">Nucleotide-binding</keyword>
<evidence type="ECO:0000313" key="12">
    <source>
        <dbReference type="Proteomes" id="UP001652338"/>
    </source>
</evidence>
<evidence type="ECO:0000256" key="5">
    <source>
        <dbReference type="ARBA" id="ARBA00022741"/>
    </source>
</evidence>
<name>A0ABT2SPF9_9FIRM</name>
<comment type="function">
    <text evidence="9">Part of an ABC transporter complex involved in carbohydrate import. Could be involved in ribose, galactose and/or methyl galactoside import. Responsible for energy coupling to the transport system.</text>
</comment>
<keyword evidence="1 9" id="KW-0813">Transport</keyword>
<dbReference type="InterPro" id="IPR003593">
    <property type="entry name" value="AAA+_ATPase"/>
</dbReference>
<feature type="domain" description="ABC transporter" evidence="10">
    <location>
        <begin position="254"/>
        <end position="495"/>
    </location>
</feature>
<protein>
    <recommendedName>
        <fullName evidence="9">Ribose/galactose/methyl galactoside import ATP-binding protein</fullName>
        <ecNumber evidence="9">7.5.2.11</ecNumber>
    </recommendedName>
</protein>
<dbReference type="EMBL" id="JAOQKE010000019">
    <property type="protein sequence ID" value="MCU6726155.1"/>
    <property type="molecule type" value="Genomic_DNA"/>
</dbReference>
<evidence type="ECO:0000256" key="3">
    <source>
        <dbReference type="ARBA" id="ARBA00022597"/>
    </source>
</evidence>
<dbReference type="Pfam" id="PF00005">
    <property type="entry name" value="ABC_tran"/>
    <property type="match status" value="2"/>
</dbReference>
<dbReference type="InterPro" id="IPR050107">
    <property type="entry name" value="ABC_carbohydrate_import_ATPase"/>
</dbReference>
<dbReference type="PROSITE" id="PS50893">
    <property type="entry name" value="ABC_TRANSPORTER_2"/>
    <property type="match status" value="2"/>
</dbReference>
<evidence type="ECO:0000256" key="1">
    <source>
        <dbReference type="ARBA" id="ARBA00022448"/>
    </source>
</evidence>
<gene>
    <name evidence="11" type="ORF">OCV47_12535</name>
</gene>
<dbReference type="SMART" id="SM00382">
    <property type="entry name" value="AAA"/>
    <property type="match status" value="2"/>
</dbReference>
<comment type="catalytic activity">
    <reaction evidence="9">
        <text>D-galactose(out) + ATP + H2O = D-galactose(in) + ADP + phosphate + H(+)</text>
        <dbReference type="Rhea" id="RHEA:60156"/>
        <dbReference type="ChEBI" id="CHEBI:4139"/>
        <dbReference type="ChEBI" id="CHEBI:15377"/>
        <dbReference type="ChEBI" id="CHEBI:15378"/>
        <dbReference type="ChEBI" id="CHEBI:30616"/>
        <dbReference type="ChEBI" id="CHEBI:43474"/>
        <dbReference type="ChEBI" id="CHEBI:456216"/>
        <dbReference type="EC" id="7.5.2.11"/>
    </reaction>
</comment>
<comment type="caution">
    <text evidence="11">The sequence shown here is derived from an EMBL/GenBank/DDBJ whole genome shotgun (WGS) entry which is preliminary data.</text>
</comment>
<evidence type="ECO:0000256" key="4">
    <source>
        <dbReference type="ARBA" id="ARBA00022737"/>
    </source>
</evidence>
<keyword evidence="8 9" id="KW-0472">Membrane</keyword>
<evidence type="ECO:0000256" key="7">
    <source>
        <dbReference type="ARBA" id="ARBA00022967"/>
    </source>
</evidence>
<proteinExistence type="inferred from homology"/>
<evidence type="ECO:0000256" key="8">
    <source>
        <dbReference type="ARBA" id="ARBA00023136"/>
    </source>
</evidence>
<keyword evidence="12" id="KW-1185">Reference proteome</keyword>
<dbReference type="Gene3D" id="3.40.50.300">
    <property type="entry name" value="P-loop containing nucleotide triphosphate hydrolases"/>
    <property type="match status" value="2"/>
</dbReference>
<dbReference type="InterPro" id="IPR017871">
    <property type="entry name" value="ABC_transporter-like_CS"/>
</dbReference>
<dbReference type="InterPro" id="IPR003439">
    <property type="entry name" value="ABC_transporter-like_ATP-bd"/>
</dbReference>
<evidence type="ECO:0000313" key="11">
    <source>
        <dbReference type="EMBL" id="MCU6726155.1"/>
    </source>
</evidence>
<keyword evidence="4" id="KW-0677">Repeat</keyword>
<evidence type="ECO:0000259" key="10">
    <source>
        <dbReference type="PROSITE" id="PS50893"/>
    </source>
</evidence>
<evidence type="ECO:0000256" key="2">
    <source>
        <dbReference type="ARBA" id="ARBA00022475"/>
    </source>
</evidence>
<dbReference type="Proteomes" id="UP001652338">
    <property type="component" value="Unassembled WGS sequence"/>
</dbReference>
<organism evidence="11 12">
    <name type="scientific">Muricoprocola aceti</name>
    <dbReference type="NCBI Taxonomy" id="2981772"/>
    <lineage>
        <taxon>Bacteria</taxon>
        <taxon>Bacillati</taxon>
        <taxon>Bacillota</taxon>
        <taxon>Clostridia</taxon>
        <taxon>Lachnospirales</taxon>
        <taxon>Lachnospiraceae</taxon>
        <taxon>Muricoprocola</taxon>
    </lineage>
</organism>
<dbReference type="EC" id="7.5.2.11" evidence="9"/>
<keyword evidence="2 9" id="KW-1003">Cell membrane</keyword>
<evidence type="ECO:0000256" key="9">
    <source>
        <dbReference type="RuleBase" id="RU367029"/>
    </source>
</evidence>
<feature type="domain" description="ABC transporter" evidence="10">
    <location>
        <begin position="6"/>
        <end position="241"/>
    </location>
</feature>
<dbReference type="InterPro" id="IPR027417">
    <property type="entry name" value="P-loop_NTPase"/>
</dbReference>
<dbReference type="PROSITE" id="PS00211">
    <property type="entry name" value="ABC_TRANSPORTER_1"/>
    <property type="match status" value="1"/>
</dbReference>
<evidence type="ECO:0000256" key="6">
    <source>
        <dbReference type="ARBA" id="ARBA00022840"/>
    </source>
</evidence>
<accession>A0ABT2SPF9</accession>
<comment type="similarity">
    <text evidence="9">Belongs to the ABC transporter superfamily.</text>
</comment>
<dbReference type="GO" id="GO:0005524">
    <property type="term" value="F:ATP binding"/>
    <property type="evidence" value="ECO:0007669"/>
    <property type="project" value="UniProtKB-KW"/>
</dbReference>
<keyword evidence="7 9" id="KW-1278">Translocase</keyword>
<sequence>MENYILEMKNITVSFPGVKALDGAEFSLKKGEIHALLGENGAGKSTLMKVLTGVNHLDSGQILYDGKSYTGFHIEQAKELGISMIYQELNLVPELTVYENIFLGKELRKNGRIDKKKMIQTSADIIKTLGIKMDPLEKIKNLTMAYRQMVEIARSILNNPKILIMDEPTGPLTDNEVIILFDTMKRLKEKGVSIIYISHRLEEIFMVCDTCTVFRDGHFIQTMDVKDTDKNELVKLMVGRELNNQYPNRIPVPENAGNILEVKHLKAEKVHDISFSLRKGEILGIGGLVGSGRTETLRALFGADNHTGEIIKNGEKIKIQSPEDAINHGIVLVTEDRKGQGLLLNLSVSDNIVMPTLKKRKKGLFLDKKGIGTDVQSMISQLRIKTPSENQIVAFLSGGNQQKVIIGRWLIANSDIILFDEPTRGIDVGAKYEIYTLMNELKKAGKSVIMVSSDMPELMGMSDRIIVLAEGRLTGSLSDADHFSQEEIMASASDI</sequence>
<keyword evidence="6 9" id="KW-0067">ATP-binding</keyword>